<evidence type="ECO:0008006" key="4">
    <source>
        <dbReference type="Google" id="ProtNLM"/>
    </source>
</evidence>
<organism evidence="2 3">
    <name type="scientific">Aureobasidium subglaciale (strain EXF-2481)</name>
    <name type="common">Aureobasidium pullulans var. subglaciale</name>
    <dbReference type="NCBI Taxonomy" id="1043005"/>
    <lineage>
        <taxon>Eukaryota</taxon>
        <taxon>Fungi</taxon>
        <taxon>Dikarya</taxon>
        <taxon>Ascomycota</taxon>
        <taxon>Pezizomycotina</taxon>
        <taxon>Dothideomycetes</taxon>
        <taxon>Dothideomycetidae</taxon>
        <taxon>Dothideales</taxon>
        <taxon>Saccotheciaceae</taxon>
        <taxon>Aureobasidium</taxon>
    </lineage>
</organism>
<evidence type="ECO:0000313" key="2">
    <source>
        <dbReference type="EMBL" id="KEQ97561.1"/>
    </source>
</evidence>
<feature type="chain" id="PRO_5001704037" description="Hydrophobin" evidence="1">
    <location>
        <begin position="17"/>
        <end position="105"/>
    </location>
</feature>
<dbReference type="Proteomes" id="UP000030641">
    <property type="component" value="Unassembled WGS sequence"/>
</dbReference>
<gene>
    <name evidence="2" type="ORF">AUEXF2481DRAFT_604312</name>
</gene>
<name>A0A074ZG20_AURSE</name>
<sequence>MLLAAFCLGILVNSRSLPIGSAARERELAGLGCQRRSSGAQLEINPPRKRLSATSVLGALSDDLLLVNSCALQSLDYLSTSAVHCQQAIVNSQAMSNEAPCLPVK</sequence>
<dbReference type="GeneID" id="25369355"/>
<dbReference type="AlphaFoldDB" id="A0A074ZG20"/>
<feature type="signal peptide" evidence="1">
    <location>
        <begin position="1"/>
        <end position="16"/>
    </location>
</feature>
<evidence type="ECO:0000313" key="3">
    <source>
        <dbReference type="Proteomes" id="UP000030641"/>
    </source>
</evidence>
<accession>A0A074ZG20</accession>
<reference evidence="2 3" key="1">
    <citation type="journal article" date="2014" name="BMC Genomics">
        <title>Genome sequencing of four Aureobasidium pullulans varieties: biotechnological potential, stress tolerance, and description of new species.</title>
        <authorList>
            <person name="Gostin Ar C."/>
            <person name="Ohm R.A."/>
            <person name="Kogej T."/>
            <person name="Sonjak S."/>
            <person name="Turk M."/>
            <person name="Zajc J."/>
            <person name="Zalar P."/>
            <person name="Grube M."/>
            <person name="Sun H."/>
            <person name="Han J."/>
            <person name="Sharma A."/>
            <person name="Chiniquy J."/>
            <person name="Ngan C.Y."/>
            <person name="Lipzen A."/>
            <person name="Barry K."/>
            <person name="Grigoriev I.V."/>
            <person name="Gunde-Cimerman N."/>
        </authorList>
    </citation>
    <scope>NUCLEOTIDE SEQUENCE [LARGE SCALE GENOMIC DNA]</scope>
    <source>
        <strain evidence="2 3">EXF-2481</strain>
    </source>
</reference>
<keyword evidence="1" id="KW-0732">Signal</keyword>
<keyword evidence="3" id="KW-1185">Reference proteome</keyword>
<dbReference type="RefSeq" id="XP_013346085.1">
    <property type="nucleotide sequence ID" value="XM_013490631.1"/>
</dbReference>
<evidence type="ECO:0000256" key="1">
    <source>
        <dbReference type="SAM" id="SignalP"/>
    </source>
</evidence>
<protein>
    <recommendedName>
        <fullName evidence="4">Hydrophobin</fullName>
    </recommendedName>
</protein>
<dbReference type="InParanoid" id="A0A074ZG20"/>
<proteinExistence type="predicted"/>
<dbReference type="EMBL" id="KL584754">
    <property type="protein sequence ID" value="KEQ97561.1"/>
    <property type="molecule type" value="Genomic_DNA"/>
</dbReference>
<dbReference type="HOGENOM" id="CLU_2236080_0_0_1"/>